<proteinExistence type="predicted"/>
<keyword evidence="3" id="KW-0472">Membrane</keyword>
<feature type="region of interest" description="Disordered" evidence="2">
    <location>
        <begin position="585"/>
        <end position="604"/>
    </location>
</feature>
<keyword evidence="5" id="KW-1185">Reference proteome</keyword>
<dbReference type="PROSITE" id="PS51257">
    <property type="entry name" value="PROKAR_LIPOPROTEIN"/>
    <property type="match status" value="1"/>
</dbReference>
<evidence type="ECO:0000256" key="4">
    <source>
        <dbReference type="SAM" id="SignalP"/>
    </source>
</evidence>
<evidence type="ECO:0000256" key="3">
    <source>
        <dbReference type="SAM" id="Phobius"/>
    </source>
</evidence>
<dbReference type="Proteomes" id="UP000515125">
    <property type="component" value="Unplaced"/>
</dbReference>
<dbReference type="GeneID" id="34622877"/>
<feature type="coiled-coil region" evidence="1">
    <location>
        <begin position="670"/>
        <end position="704"/>
    </location>
</feature>
<reference evidence="6" key="1">
    <citation type="submission" date="2025-08" db="UniProtKB">
        <authorList>
            <consortium name="RefSeq"/>
        </authorList>
    </citation>
    <scope>IDENTIFICATION</scope>
</reference>
<feature type="region of interest" description="Disordered" evidence="2">
    <location>
        <begin position="1282"/>
        <end position="1366"/>
    </location>
</feature>
<feature type="transmembrane region" description="Helical" evidence="3">
    <location>
        <begin position="1127"/>
        <end position="1151"/>
    </location>
</feature>
<evidence type="ECO:0000313" key="5">
    <source>
        <dbReference type="Proteomes" id="UP000515125"/>
    </source>
</evidence>
<feature type="compositionally biased region" description="Acidic residues" evidence="2">
    <location>
        <begin position="1349"/>
        <end position="1366"/>
    </location>
</feature>
<organism evidence="5 6">
    <name type="scientific">Cyclospora cayetanensis</name>
    <dbReference type="NCBI Taxonomy" id="88456"/>
    <lineage>
        <taxon>Eukaryota</taxon>
        <taxon>Sar</taxon>
        <taxon>Alveolata</taxon>
        <taxon>Apicomplexa</taxon>
        <taxon>Conoidasida</taxon>
        <taxon>Coccidia</taxon>
        <taxon>Eucoccidiorida</taxon>
        <taxon>Eimeriorina</taxon>
        <taxon>Eimeriidae</taxon>
        <taxon>Cyclospora</taxon>
    </lineage>
</organism>
<gene>
    <name evidence="6" type="primary">LOC34622877</name>
</gene>
<feature type="region of interest" description="Disordered" evidence="2">
    <location>
        <begin position="718"/>
        <end position="744"/>
    </location>
</feature>
<feature type="region of interest" description="Disordered" evidence="2">
    <location>
        <begin position="1071"/>
        <end position="1120"/>
    </location>
</feature>
<feature type="coiled-coil region" evidence="1">
    <location>
        <begin position="877"/>
        <end position="904"/>
    </location>
</feature>
<feature type="region of interest" description="Disordered" evidence="2">
    <location>
        <begin position="1159"/>
        <end position="1180"/>
    </location>
</feature>
<keyword evidence="3" id="KW-1133">Transmembrane helix</keyword>
<feature type="chain" id="PRO_5028154086" evidence="4">
    <location>
        <begin position="24"/>
        <end position="1366"/>
    </location>
</feature>
<evidence type="ECO:0000256" key="2">
    <source>
        <dbReference type="SAM" id="MobiDB-lite"/>
    </source>
</evidence>
<feature type="compositionally biased region" description="Polar residues" evidence="2">
    <location>
        <begin position="1091"/>
        <end position="1100"/>
    </location>
</feature>
<dbReference type="OrthoDB" id="346999at2759"/>
<feature type="signal peptide" evidence="4">
    <location>
        <begin position="1"/>
        <end position="23"/>
    </location>
</feature>
<dbReference type="RefSeq" id="XP_026190417.1">
    <property type="nucleotide sequence ID" value="XM_026334632.1"/>
</dbReference>
<feature type="coiled-coil region" evidence="1">
    <location>
        <begin position="401"/>
        <end position="478"/>
    </location>
</feature>
<evidence type="ECO:0000313" key="6">
    <source>
        <dbReference type="RefSeq" id="XP_026190417.1"/>
    </source>
</evidence>
<name>A0A6P6RSD1_9EIME</name>
<accession>A0A6P6RSD1</accession>
<keyword evidence="1" id="KW-0175">Coiled coil</keyword>
<feature type="compositionally biased region" description="Basic and acidic residues" evidence="2">
    <location>
        <begin position="1303"/>
        <end position="1314"/>
    </location>
</feature>
<keyword evidence="3" id="KW-0812">Transmembrane</keyword>
<sequence>MPRRMRFLHVALSVGLAVTGCLRVEIGCQWVAAAASRDNPEDLTVSRFASQLAVKADAASLVAWQQDVEDSLQQFRHQLKSDYPLPPTPESLHTNAIFSLREAPGERFRYVSHVTPRIFDFFSIDTKKKRMVEADIFYTEARQSQLRALIDTRSTDSSSAMLTLQKGVGDMNLEQLQTFESKATEELEAARKVVEDLERADAETVKQTTQAGRLLHEARAGILQSGKEANSLRKGLQRLGIQFQHLVASSGVELQSSVDYMKRAQEVLSNLTKSYNAGMSELKRKKAILERMAEAMKIPTLFEEVMRRLRYSQAAIDKVMKSAPSAEEKGNMLKLQELMVRLDEERAKIREAGKEGNALITDMAATEARLNAAIDQATSKAMKDEGQVHLQKVQDQLVGMRSSLTENLKKAESLLSSATSEISNHLENCLEFCKTAIESSEAWLKQAVEQQKNLRKTLVTKQEEAAAAQNAARQLKRVLLEDIADVQSKLASGAADAIQLEAQYSLNAHKDTAEALLLKADEAVKRIEIEAANVQAHAASVYDKVKETLHTLSSSEKLASELASKAKEQQKALLEQNLQGKEAVEAASEAEKAGRRSATASMLADRSSSLSNALTMQVEEMKAAMKTIDDSLVSMQGSNTDEAQKAEEAALTAKELKKYQDQAVDNITEADKYLTQAKQTKAQMNLAEDKLSKLIKEFHEALKQNSIELVLKDFGGDSTAKSPAGKEDSTQGGPYPAGSGEPSRLVSLGASVQQDVGQLLNFASEMMKWADESEKAQQQALWDYTNLRLSSLKASLETGDGAAWEGKEGQHSGAEGDLLPTTVIKKIKQNPTELLEFRNQGGGIAAIRDVVDGVLQQLFSILSLAEGRLTDLLNIGVPELEKHMASAQTAAEELYKEKAEAAAAGGVQAGILRFLESLLWALHLCESDAYDYPFSLAIEDHDSALAVAFASCVQRARQLATGLHVVADEVESCSRDVGSTLKELKTFRSLHSLTPSEVATETMQTSRVRSLLSTSDSSVAIRRLSEISSSDISIPSLDEMARLSEDLAARAADAKNGLVNRVAHLKALSESGVNDPAPLPETGYIDPLPIPSSSAPQQPEKSTHGTPPGGSSSGKNDKKGGISNPTVFLAVGVAGAILLFVALSFCGLYAYKKRQKRLSCRKQVDSSSDQMRNKPPDAPGDSVVCKPTFGLYKISLEMDDPGMQAHMQQVNSRANAGEGARGLIPAVVSVPAREISMGDLETGKIDTTKKQYFIDEHHLVARELSKIQPSRCRTPLAFVVSSTPVDAEPPGPTSATTGVRTPRLWESDHTEESVQGRSASPSVEHHRQEPNDEQQQEQSGAEELRELEGEMELNLETPVDDETPRS</sequence>
<evidence type="ECO:0000256" key="1">
    <source>
        <dbReference type="SAM" id="Coils"/>
    </source>
</evidence>
<protein>
    <submittedName>
        <fullName evidence="6">Uncharacterized protein LOC34622877</fullName>
    </submittedName>
</protein>
<keyword evidence="4" id="KW-0732">Signal</keyword>